<organism evidence="2 3">
    <name type="scientific">Dendrobium catenatum</name>
    <dbReference type="NCBI Taxonomy" id="906689"/>
    <lineage>
        <taxon>Eukaryota</taxon>
        <taxon>Viridiplantae</taxon>
        <taxon>Streptophyta</taxon>
        <taxon>Embryophyta</taxon>
        <taxon>Tracheophyta</taxon>
        <taxon>Spermatophyta</taxon>
        <taxon>Magnoliopsida</taxon>
        <taxon>Liliopsida</taxon>
        <taxon>Asparagales</taxon>
        <taxon>Orchidaceae</taxon>
        <taxon>Epidendroideae</taxon>
        <taxon>Malaxideae</taxon>
        <taxon>Dendrobiinae</taxon>
        <taxon>Dendrobium</taxon>
    </lineage>
</organism>
<name>A0A2I0W5Q8_9ASPA</name>
<evidence type="ECO:0000313" key="3">
    <source>
        <dbReference type="Proteomes" id="UP000233837"/>
    </source>
</evidence>
<keyword evidence="1" id="KW-0812">Transmembrane</keyword>
<reference evidence="2 3" key="2">
    <citation type="journal article" date="2017" name="Nature">
        <title>The Apostasia genome and the evolution of orchids.</title>
        <authorList>
            <person name="Zhang G.Q."/>
            <person name="Liu K.W."/>
            <person name="Li Z."/>
            <person name="Lohaus R."/>
            <person name="Hsiao Y.Y."/>
            <person name="Niu S.C."/>
            <person name="Wang J.Y."/>
            <person name="Lin Y.C."/>
            <person name="Xu Q."/>
            <person name="Chen L.J."/>
            <person name="Yoshida K."/>
            <person name="Fujiwara S."/>
            <person name="Wang Z.W."/>
            <person name="Zhang Y.Q."/>
            <person name="Mitsuda N."/>
            <person name="Wang M."/>
            <person name="Liu G.H."/>
            <person name="Pecoraro L."/>
            <person name="Huang H.X."/>
            <person name="Xiao X.J."/>
            <person name="Lin M."/>
            <person name="Wu X.Y."/>
            <person name="Wu W.L."/>
            <person name="Chen Y.Y."/>
            <person name="Chang S.B."/>
            <person name="Sakamoto S."/>
            <person name="Ohme-Takagi M."/>
            <person name="Yagi M."/>
            <person name="Zeng S.J."/>
            <person name="Shen C.Y."/>
            <person name="Yeh C.M."/>
            <person name="Luo Y.B."/>
            <person name="Tsai W.C."/>
            <person name="Van de Peer Y."/>
            <person name="Liu Z.J."/>
        </authorList>
    </citation>
    <scope>NUCLEOTIDE SEQUENCE [LARGE SCALE GENOMIC DNA]</scope>
    <source>
        <tissue evidence="2">The whole plant</tissue>
    </source>
</reference>
<feature type="transmembrane region" description="Helical" evidence="1">
    <location>
        <begin position="253"/>
        <end position="274"/>
    </location>
</feature>
<evidence type="ECO:0000313" key="2">
    <source>
        <dbReference type="EMBL" id="PKU70980.1"/>
    </source>
</evidence>
<feature type="transmembrane region" description="Helical" evidence="1">
    <location>
        <begin position="294"/>
        <end position="316"/>
    </location>
</feature>
<accession>A0A2I0W5Q8</accession>
<keyword evidence="1" id="KW-1133">Transmembrane helix</keyword>
<proteinExistence type="predicted"/>
<reference evidence="2 3" key="1">
    <citation type="journal article" date="2016" name="Sci. Rep.">
        <title>The Dendrobium catenatum Lindl. genome sequence provides insights into polysaccharide synthase, floral development and adaptive evolution.</title>
        <authorList>
            <person name="Zhang G.Q."/>
            <person name="Xu Q."/>
            <person name="Bian C."/>
            <person name="Tsai W.C."/>
            <person name="Yeh C.M."/>
            <person name="Liu K.W."/>
            <person name="Yoshida K."/>
            <person name="Zhang L.S."/>
            <person name="Chang S.B."/>
            <person name="Chen F."/>
            <person name="Shi Y."/>
            <person name="Su Y.Y."/>
            <person name="Zhang Y.Q."/>
            <person name="Chen L.J."/>
            <person name="Yin Y."/>
            <person name="Lin M."/>
            <person name="Huang H."/>
            <person name="Deng H."/>
            <person name="Wang Z.W."/>
            <person name="Zhu S.L."/>
            <person name="Zhao X."/>
            <person name="Deng C."/>
            <person name="Niu S.C."/>
            <person name="Huang J."/>
            <person name="Wang M."/>
            <person name="Liu G.H."/>
            <person name="Yang H.J."/>
            <person name="Xiao X.J."/>
            <person name="Hsiao Y.Y."/>
            <person name="Wu W.L."/>
            <person name="Chen Y.Y."/>
            <person name="Mitsuda N."/>
            <person name="Ohme-Takagi M."/>
            <person name="Luo Y.B."/>
            <person name="Van de Peer Y."/>
            <person name="Liu Z.J."/>
        </authorList>
    </citation>
    <scope>NUCLEOTIDE SEQUENCE [LARGE SCALE GENOMIC DNA]</scope>
    <source>
        <tissue evidence="2">The whole plant</tissue>
    </source>
</reference>
<feature type="transmembrane region" description="Helical" evidence="1">
    <location>
        <begin position="164"/>
        <end position="188"/>
    </location>
</feature>
<keyword evidence="1" id="KW-0472">Membrane</keyword>
<feature type="transmembrane region" description="Helical" evidence="1">
    <location>
        <begin position="122"/>
        <end position="143"/>
    </location>
</feature>
<feature type="transmembrane region" description="Helical" evidence="1">
    <location>
        <begin position="208"/>
        <end position="233"/>
    </location>
</feature>
<dbReference type="AlphaFoldDB" id="A0A2I0W5Q8"/>
<evidence type="ECO:0000256" key="1">
    <source>
        <dbReference type="SAM" id="Phobius"/>
    </source>
</evidence>
<feature type="transmembrane region" description="Helical" evidence="1">
    <location>
        <begin position="54"/>
        <end position="75"/>
    </location>
</feature>
<keyword evidence="3" id="KW-1185">Reference proteome</keyword>
<dbReference type="Proteomes" id="UP000233837">
    <property type="component" value="Unassembled WGS sequence"/>
</dbReference>
<dbReference type="OrthoDB" id="1926790at2759"/>
<sequence length="348" mass="37852">MGHLIGSQSSPRLPPVVIDHMLPDLSEIGAIPPLNALEILRETVRILRVDPSTFMSIFALLICPVSSAFLSNFLLNQSFVSSVGHRLILLAVTSGLPPAQFLKQMCHHLAGTLVSSVFCFPLIITFLLLARACIVYSVACSYAGKKVMITEFKGTVARILRRLVLTYICNCAAIVSCLTVFITLIVALCSSFSRLGYPPEIIIYPALLALLGFSVAYAHIIVVCNLASVISVLEDASGPQALVRSMRLVKRQIHAGLVIFLGTTTGLAFVEGLFEHRVKTLSYGDGSSRIWEGPLLVLMYSFVVLIDSMMSAVFYFTCRSSGGMELLNANEQTSEELENLSSQLTIAE</sequence>
<gene>
    <name evidence="2" type="ORF">MA16_Dca025796</name>
</gene>
<protein>
    <submittedName>
        <fullName evidence="2">Uncharacterized protein</fullName>
    </submittedName>
</protein>
<dbReference type="PANTHER" id="PTHR33133:SF1">
    <property type="entry name" value="EXPRESSED PROTEIN-RELATED"/>
    <property type="match status" value="1"/>
</dbReference>
<feature type="transmembrane region" description="Helical" evidence="1">
    <location>
        <begin position="87"/>
        <end position="102"/>
    </location>
</feature>
<dbReference type="PANTHER" id="PTHR33133">
    <property type="entry name" value="OS08G0107100 PROTEIN-RELATED"/>
    <property type="match status" value="1"/>
</dbReference>
<dbReference type="EMBL" id="KZ502899">
    <property type="protein sequence ID" value="PKU70980.1"/>
    <property type="molecule type" value="Genomic_DNA"/>
</dbReference>